<keyword evidence="5" id="KW-0472">Membrane</keyword>
<evidence type="ECO:0000256" key="5">
    <source>
        <dbReference type="SAM" id="Phobius"/>
    </source>
</evidence>
<dbReference type="Gene3D" id="3.40.50.1440">
    <property type="entry name" value="Tubulin/FtsZ, GTPase domain"/>
    <property type="match status" value="1"/>
</dbReference>
<keyword evidence="8" id="KW-1185">Reference proteome</keyword>
<feature type="domain" description="Tubulin/FtsZ GTPase" evidence="6">
    <location>
        <begin position="101"/>
        <end position="163"/>
    </location>
</feature>
<reference evidence="7 8" key="1">
    <citation type="submission" date="2020-10" db="EMBL/GenBank/DDBJ databases">
        <title>The Coptis chinensis genome and diversification of protoberbering-type alkaloids.</title>
        <authorList>
            <person name="Wang B."/>
            <person name="Shu S."/>
            <person name="Song C."/>
            <person name="Liu Y."/>
        </authorList>
    </citation>
    <scope>NUCLEOTIDE SEQUENCE [LARGE SCALE GENOMIC DNA]</scope>
    <source>
        <strain evidence="7">HL-2020</strain>
        <tissue evidence="7">Leaf</tissue>
    </source>
</reference>
<keyword evidence="5" id="KW-0812">Transmembrane</keyword>
<proteinExistence type="inferred from homology"/>
<keyword evidence="2" id="KW-0493">Microtubule</keyword>
<dbReference type="GO" id="GO:0005525">
    <property type="term" value="F:GTP binding"/>
    <property type="evidence" value="ECO:0007669"/>
    <property type="project" value="UniProtKB-KW"/>
</dbReference>
<sequence>MGCRANLRQLHQVDETLHFFNQLQLHIRLLQPRLRLCTMPVIDWKRQWWQRKPQYSFFFFVVLLWWIVGSLEMGGRTVGVYGNDVGVESVVEEPFLARRRSGMGTLLISKIREEYHDRMKLTFSVFPFPKVSDTVTEPYIATLSAHQLVENVDECMVLDNEAL</sequence>
<dbReference type="InterPro" id="IPR000217">
    <property type="entry name" value="Tubulin"/>
</dbReference>
<protein>
    <recommendedName>
        <fullName evidence="6">Tubulin/FtsZ GTPase domain-containing protein</fullName>
    </recommendedName>
</protein>
<dbReference type="InterPro" id="IPR003008">
    <property type="entry name" value="Tubulin_FtsZ_GTPase"/>
</dbReference>
<dbReference type="PRINTS" id="PR01161">
    <property type="entry name" value="TUBULIN"/>
</dbReference>
<evidence type="ECO:0000256" key="3">
    <source>
        <dbReference type="ARBA" id="ARBA00022741"/>
    </source>
</evidence>
<evidence type="ECO:0000256" key="2">
    <source>
        <dbReference type="ARBA" id="ARBA00022701"/>
    </source>
</evidence>
<dbReference type="GO" id="GO:0005874">
    <property type="term" value="C:microtubule"/>
    <property type="evidence" value="ECO:0007669"/>
    <property type="project" value="UniProtKB-KW"/>
</dbReference>
<dbReference type="Pfam" id="PF00091">
    <property type="entry name" value="Tubulin"/>
    <property type="match status" value="1"/>
</dbReference>
<feature type="transmembrane region" description="Helical" evidence="5">
    <location>
        <begin position="55"/>
        <end position="74"/>
    </location>
</feature>
<gene>
    <name evidence="7" type="ORF">IFM89_015711</name>
</gene>
<dbReference type="GO" id="GO:0007017">
    <property type="term" value="P:microtubule-based process"/>
    <property type="evidence" value="ECO:0007669"/>
    <property type="project" value="InterPro"/>
</dbReference>
<keyword evidence="4" id="KW-0342">GTP-binding</keyword>
<dbReference type="PANTHER" id="PTHR11588">
    <property type="entry name" value="TUBULIN"/>
    <property type="match status" value="1"/>
</dbReference>
<accession>A0A835IEB0</accession>
<dbReference type="InterPro" id="IPR036525">
    <property type="entry name" value="Tubulin/FtsZ_GTPase_sf"/>
</dbReference>
<organism evidence="7 8">
    <name type="scientific">Coptis chinensis</name>
    <dbReference type="NCBI Taxonomy" id="261450"/>
    <lineage>
        <taxon>Eukaryota</taxon>
        <taxon>Viridiplantae</taxon>
        <taxon>Streptophyta</taxon>
        <taxon>Embryophyta</taxon>
        <taxon>Tracheophyta</taxon>
        <taxon>Spermatophyta</taxon>
        <taxon>Magnoliopsida</taxon>
        <taxon>Ranunculales</taxon>
        <taxon>Ranunculaceae</taxon>
        <taxon>Coptidoideae</taxon>
        <taxon>Coptis</taxon>
    </lineage>
</organism>
<dbReference type="OrthoDB" id="1662883at2759"/>
<name>A0A835IEB0_9MAGN</name>
<comment type="similarity">
    <text evidence="1">Belongs to the tubulin family.</text>
</comment>
<dbReference type="AlphaFoldDB" id="A0A835IEB0"/>
<dbReference type="SUPFAM" id="SSF52490">
    <property type="entry name" value="Tubulin nucleotide-binding domain-like"/>
    <property type="match status" value="1"/>
</dbReference>
<evidence type="ECO:0000313" key="8">
    <source>
        <dbReference type="Proteomes" id="UP000631114"/>
    </source>
</evidence>
<evidence type="ECO:0000256" key="1">
    <source>
        <dbReference type="ARBA" id="ARBA00009636"/>
    </source>
</evidence>
<keyword evidence="5" id="KW-1133">Transmembrane helix</keyword>
<keyword evidence="3" id="KW-0547">Nucleotide-binding</keyword>
<evidence type="ECO:0000256" key="4">
    <source>
        <dbReference type="ARBA" id="ARBA00023134"/>
    </source>
</evidence>
<evidence type="ECO:0000313" key="7">
    <source>
        <dbReference type="EMBL" id="KAF9614203.1"/>
    </source>
</evidence>
<dbReference type="EMBL" id="JADFTS010000003">
    <property type="protein sequence ID" value="KAF9614203.1"/>
    <property type="molecule type" value="Genomic_DNA"/>
</dbReference>
<comment type="caution">
    <text evidence="7">The sequence shown here is derived from an EMBL/GenBank/DDBJ whole genome shotgun (WGS) entry which is preliminary data.</text>
</comment>
<evidence type="ECO:0000259" key="6">
    <source>
        <dbReference type="Pfam" id="PF00091"/>
    </source>
</evidence>
<dbReference type="Proteomes" id="UP000631114">
    <property type="component" value="Unassembled WGS sequence"/>
</dbReference>